<organism evidence="14">
    <name type="scientific">Desulfobacca acetoxidans</name>
    <dbReference type="NCBI Taxonomy" id="60893"/>
    <lineage>
        <taxon>Bacteria</taxon>
        <taxon>Pseudomonadati</taxon>
        <taxon>Thermodesulfobacteriota</taxon>
        <taxon>Desulfobaccia</taxon>
        <taxon>Desulfobaccales</taxon>
        <taxon>Desulfobaccaceae</taxon>
        <taxon>Desulfobacca</taxon>
    </lineage>
</organism>
<evidence type="ECO:0000313" key="14">
    <source>
        <dbReference type="EMBL" id="HGF33846.1"/>
    </source>
</evidence>
<dbReference type="GO" id="GO:0045259">
    <property type="term" value="C:proton-transporting ATP synthase complex"/>
    <property type="evidence" value="ECO:0007669"/>
    <property type="project" value="UniProtKB-KW"/>
</dbReference>
<keyword evidence="6 12" id="KW-0812">Transmembrane</keyword>
<dbReference type="PANTHER" id="PTHR42823:SF3">
    <property type="entry name" value="ATP SYNTHASE SUBUNIT A, CHLOROPLASTIC"/>
    <property type="match status" value="1"/>
</dbReference>
<evidence type="ECO:0000256" key="3">
    <source>
        <dbReference type="ARBA" id="ARBA00022448"/>
    </source>
</evidence>
<feature type="transmembrane region" description="Helical" evidence="12">
    <location>
        <begin position="77"/>
        <end position="101"/>
    </location>
</feature>
<dbReference type="HAMAP" id="MF_01393">
    <property type="entry name" value="ATP_synth_a_bact"/>
    <property type="match status" value="1"/>
</dbReference>
<keyword evidence="9 12" id="KW-0406">Ion transport</keyword>
<evidence type="ECO:0000256" key="10">
    <source>
        <dbReference type="ARBA" id="ARBA00023136"/>
    </source>
</evidence>
<dbReference type="GO" id="GO:0042777">
    <property type="term" value="P:proton motive force-driven plasma membrane ATP synthesis"/>
    <property type="evidence" value="ECO:0007669"/>
    <property type="project" value="TreeGrafter"/>
</dbReference>
<dbReference type="PROSITE" id="PS00449">
    <property type="entry name" value="ATPASE_A"/>
    <property type="match status" value="1"/>
</dbReference>
<keyword evidence="11 12" id="KW-0066">ATP synthesis</keyword>
<evidence type="ECO:0000256" key="7">
    <source>
        <dbReference type="ARBA" id="ARBA00022781"/>
    </source>
</evidence>
<evidence type="ECO:0000256" key="8">
    <source>
        <dbReference type="ARBA" id="ARBA00022989"/>
    </source>
</evidence>
<evidence type="ECO:0000256" key="1">
    <source>
        <dbReference type="ARBA" id="ARBA00004141"/>
    </source>
</evidence>
<evidence type="ECO:0000256" key="6">
    <source>
        <dbReference type="ARBA" id="ARBA00022692"/>
    </source>
</evidence>
<protein>
    <recommendedName>
        <fullName evidence="12 13">ATP synthase subunit a</fullName>
    </recommendedName>
    <alternativeName>
        <fullName evidence="12">ATP synthase F0 sector subunit a</fullName>
    </alternativeName>
    <alternativeName>
        <fullName evidence="12">F-ATPase subunit 6</fullName>
    </alternativeName>
</protein>
<dbReference type="CDD" id="cd00310">
    <property type="entry name" value="ATP-synt_Fo_a_6"/>
    <property type="match status" value="1"/>
</dbReference>
<dbReference type="InterPro" id="IPR023011">
    <property type="entry name" value="ATP_synth_F0_asu_AS"/>
</dbReference>
<keyword evidence="4 12" id="KW-1003">Cell membrane</keyword>
<dbReference type="InterPro" id="IPR045082">
    <property type="entry name" value="ATP_syn_F0_a_bact/chloroplast"/>
</dbReference>
<dbReference type="Gene3D" id="1.20.120.220">
    <property type="entry name" value="ATP synthase, F0 complex, subunit A"/>
    <property type="match status" value="1"/>
</dbReference>
<feature type="transmembrane region" description="Helical" evidence="12">
    <location>
        <begin position="167"/>
        <end position="184"/>
    </location>
</feature>
<dbReference type="PANTHER" id="PTHR42823">
    <property type="entry name" value="ATP SYNTHASE SUBUNIT A, CHLOROPLASTIC"/>
    <property type="match status" value="1"/>
</dbReference>
<keyword evidence="3 12" id="KW-0813">Transport</keyword>
<comment type="subcellular location">
    <subcellularLocation>
        <location evidence="12 13">Cell membrane</location>
        <topology evidence="12 13">Multi-pass membrane protein</topology>
    </subcellularLocation>
    <subcellularLocation>
        <location evidence="1">Membrane</location>
        <topology evidence="1">Multi-pass membrane protein</topology>
    </subcellularLocation>
</comment>
<dbReference type="EMBL" id="DTMF01000144">
    <property type="protein sequence ID" value="HGF33846.1"/>
    <property type="molecule type" value="Genomic_DNA"/>
</dbReference>
<dbReference type="GO" id="GO:0005886">
    <property type="term" value="C:plasma membrane"/>
    <property type="evidence" value="ECO:0007669"/>
    <property type="project" value="UniProtKB-SubCell"/>
</dbReference>
<evidence type="ECO:0000256" key="13">
    <source>
        <dbReference type="RuleBase" id="RU000483"/>
    </source>
</evidence>
<keyword evidence="10 12" id="KW-0472">Membrane</keyword>
<dbReference type="NCBIfam" id="TIGR01131">
    <property type="entry name" value="ATP_synt_6_or_A"/>
    <property type="match status" value="1"/>
</dbReference>
<evidence type="ECO:0000256" key="11">
    <source>
        <dbReference type="ARBA" id="ARBA00023310"/>
    </source>
</evidence>
<comment type="caution">
    <text evidence="14">The sequence shown here is derived from an EMBL/GenBank/DDBJ whole genome shotgun (WGS) entry which is preliminary data.</text>
</comment>
<evidence type="ECO:0000256" key="5">
    <source>
        <dbReference type="ARBA" id="ARBA00022547"/>
    </source>
</evidence>
<keyword evidence="5 12" id="KW-0138">CF(0)</keyword>
<reference evidence="14" key="1">
    <citation type="journal article" date="2020" name="mSystems">
        <title>Genome- and Community-Level Interaction Insights into Carbon Utilization and Element Cycling Functions of Hydrothermarchaeota in Hydrothermal Sediment.</title>
        <authorList>
            <person name="Zhou Z."/>
            <person name="Liu Y."/>
            <person name="Xu W."/>
            <person name="Pan J."/>
            <person name="Luo Z.H."/>
            <person name="Li M."/>
        </authorList>
    </citation>
    <scope>NUCLEOTIDE SEQUENCE [LARGE SCALE GENOMIC DNA]</scope>
    <source>
        <strain evidence="14">SpSt-897</strain>
    </source>
</reference>
<keyword evidence="7 12" id="KW-0375">Hydrogen ion transport</keyword>
<proteinExistence type="inferred from homology"/>
<feature type="transmembrane region" description="Helical" evidence="12">
    <location>
        <begin position="137"/>
        <end position="155"/>
    </location>
</feature>
<evidence type="ECO:0000256" key="4">
    <source>
        <dbReference type="ARBA" id="ARBA00022475"/>
    </source>
</evidence>
<dbReference type="GO" id="GO:0046933">
    <property type="term" value="F:proton-transporting ATP synthase activity, rotational mechanism"/>
    <property type="evidence" value="ECO:0007669"/>
    <property type="project" value="UniProtKB-UniRule"/>
</dbReference>
<dbReference type="Pfam" id="PF00119">
    <property type="entry name" value="ATP-synt_A"/>
    <property type="match status" value="1"/>
</dbReference>
<evidence type="ECO:0000256" key="2">
    <source>
        <dbReference type="ARBA" id="ARBA00006810"/>
    </source>
</evidence>
<comment type="function">
    <text evidence="12 13">Key component of the proton channel; it plays a direct role in the translocation of protons across the membrane.</text>
</comment>
<evidence type="ECO:0000256" key="9">
    <source>
        <dbReference type="ARBA" id="ARBA00023065"/>
    </source>
</evidence>
<dbReference type="AlphaFoldDB" id="A0A7C3Z0R2"/>
<keyword evidence="8 12" id="KW-1133">Transmembrane helix</keyword>
<feature type="transmembrane region" description="Helical" evidence="12">
    <location>
        <begin position="196"/>
        <end position="218"/>
    </location>
</feature>
<name>A0A7C3Z0R2_9BACT</name>
<comment type="similarity">
    <text evidence="2 12 13">Belongs to the ATPase A chain family.</text>
</comment>
<feature type="transmembrane region" description="Helical" evidence="12">
    <location>
        <begin position="22"/>
        <end position="40"/>
    </location>
</feature>
<feature type="transmembrane region" description="Helical" evidence="12">
    <location>
        <begin position="107"/>
        <end position="125"/>
    </location>
</feature>
<dbReference type="InterPro" id="IPR035908">
    <property type="entry name" value="F0_ATP_A_sf"/>
</dbReference>
<dbReference type="PRINTS" id="PR00123">
    <property type="entry name" value="ATPASEA"/>
</dbReference>
<dbReference type="SUPFAM" id="SSF81336">
    <property type="entry name" value="F1F0 ATP synthase subunit A"/>
    <property type="match status" value="1"/>
</dbReference>
<accession>A0A7C3Z0R2</accession>
<gene>
    <name evidence="12 14" type="primary">atpB</name>
    <name evidence="14" type="ORF">ENW96_05580</name>
</gene>
<dbReference type="InterPro" id="IPR000568">
    <property type="entry name" value="ATP_synth_F0_asu"/>
</dbReference>
<evidence type="ECO:0000256" key="12">
    <source>
        <dbReference type="HAMAP-Rule" id="MF_01393"/>
    </source>
</evidence>
<sequence>MEHPILFLDLLTGAFNLHIPPHVTYTWLIMLTLLGLGYLASRSVSLVPTGAQNVFELIVGSLEEFMVEITGEEGRAFFPYIGTVFLFILVCNLIGLLPGFFSPTANINTPLALALCTFVFTHYLGIKYHGAKYIKHFLGPIPWLAPLFFPIEIIGHTARVLSLTLRLFGNIMGEDLVLAILLLLAGKFLAPLPMMFLAVFTSAVQAFIFTLLSMMYFAGSMEHAH</sequence>